<keyword evidence="3" id="KW-0520">NAD</keyword>
<dbReference type="AlphaFoldDB" id="A0A0L0DVH3"/>
<dbReference type="FunFam" id="3.40.605.10:FF:000004">
    <property type="entry name" value="Aldehyde dehydrogenase"/>
    <property type="match status" value="1"/>
</dbReference>
<evidence type="ECO:0000256" key="1">
    <source>
        <dbReference type="ARBA" id="ARBA00009986"/>
    </source>
</evidence>
<evidence type="ECO:0000256" key="2">
    <source>
        <dbReference type="ARBA" id="ARBA00023002"/>
    </source>
</evidence>
<dbReference type="OrthoDB" id="440325at2759"/>
<dbReference type="InterPro" id="IPR016163">
    <property type="entry name" value="Ald_DH_C"/>
</dbReference>
<dbReference type="GeneID" id="25569617"/>
<dbReference type="CDD" id="cd07087">
    <property type="entry name" value="ALDH_F3-13-14_CALDH-like"/>
    <property type="match status" value="1"/>
</dbReference>
<evidence type="ECO:0000256" key="6">
    <source>
        <dbReference type="PROSITE-ProRule" id="PRU10007"/>
    </source>
</evidence>
<dbReference type="PROSITE" id="PS00687">
    <property type="entry name" value="ALDEHYDE_DEHYDR_GLU"/>
    <property type="match status" value="1"/>
</dbReference>
<evidence type="ECO:0000259" key="8">
    <source>
        <dbReference type="Pfam" id="PF00171"/>
    </source>
</evidence>
<comment type="similarity">
    <text evidence="1 4 7">Belongs to the aldehyde dehydrogenase family.</text>
</comment>
<dbReference type="PANTHER" id="PTHR43570:SF16">
    <property type="entry name" value="ALDEHYDE DEHYDROGENASE TYPE III, ISOFORM Q"/>
    <property type="match status" value="1"/>
</dbReference>
<dbReference type="PIRSF" id="PIRSF036492">
    <property type="entry name" value="ALDH"/>
    <property type="match status" value="1"/>
</dbReference>
<evidence type="ECO:0000256" key="5">
    <source>
        <dbReference type="PIRSR" id="PIRSR036492-1"/>
    </source>
</evidence>
<keyword evidence="2 4" id="KW-0560">Oxidoreductase</keyword>
<dbReference type="InterPro" id="IPR012394">
    <property type="entry name" value="Aldehyde_DH_NAD(P)"/>
</dbReference>
<accession>A0A0L0DVH3</accession>
<dbReference type="InterPro" id="IPR016162">
    <property type="entry name" value="Ald_DH_N"/>
</dbReference>
<dbReference type="PANTHER" id="PTHR43570">
    <property type="entry name" value="ALDEHYDE DEHYDROGENASE"/>
    <property type="match status" value="1"/>
</dbReference>
<feature type="active site" evidence="5">
    <location>
        <position position="245"/>
    </location>
</feature>
<dbReference type="InterPro" id="IPR029510">
    <property type="entry name" value="Ald_DH_CS_GLU"/>
</dbReference>
<dbReference type="GO" id="GO:0006081">
    <property type="term" value="P:aldehyde metabolic process"/>
    <property type="evidence" value="ECO:0007669"/>
    <property type="project" value="InterPro"/>
</dbReference>
<dbReference type="InterPro" id="IPR016161">
    <property type="entry name" value="Ald_DH/histidinol_DH"/>
</dbReference>
<dbReference type="EMBL" id="GL349441">
    <property type="protein sequence ID" value="KNC56314.1"/>
    <property type="molecule type" value="Genomic_DNA"/>
</dbReference>
<dbReference type="Pfam" id="PF00171">
    <property type="entry name" value="Aldedh"/>
    <property type="match status" value="1"/>
</dbReference>
<feature type="active site" evidence="5 6">
    <location>
        <position position="211"/>
    </location>
</feature>
<evidence type="ECO:0000256" key="3">
    <source>
        <dbReference type="ARBA" id="ARBA00023027"/>
    </source>
</evidence>
<dbReference type="PROSITE" id="PS00070">
    <property type="entry name" value="ALDEHYDE_DEHYDR_CYS"/>
    <property type="match status" value="1"/>
</dbReference>
<dbReference type="Proteomes" id="UP000054408">
    <property type="component" value="Unassembled WGS sequence"/>
</dbReference>
<gene>
    <name evidence="9" type="ORF">AMSG_11702</name>
</gene>
<feature type="domain" description="Aldehyde dehydrogenase" evidence="8">
    <location>
        <begin position="12"/>
        <end position="436"/>
    </location>
</feature>
<evidence type="ECO:0000256" key="4">
    <source>
        <dbReference type="PIRNR" id="PIRNR036492"/>
    </source>
</evidence>
<dbReference type="RefSeq" id="XP_013760995.1">
    <property type="nucleotide sequence ID" value="XM_013905541.1"/>
</dbReference>
<sequence>MSDYGTLVTTMRTFHKTGATLPQAWRLEQLQTLKRLLFECQDELIEALEADLSKCMTEAKVTELAQLFAEIDYAAANLGSWMKPESVKSASWVNSFDSIQVRRDPLGVILIITPWNYPCMLTFLPLASALAAGNVVVLKPSEMSENVARVIADVIPRYFEPNVVSVVTGGVPETQALLDVRFDHISFTGSTAVGKVIMAAAAKYLTPVTLELGGKSPVIVDPTANVAAAARRIVWGRLINSGQSCIAPDYVLAHADVEAELVDAMQAAILEFYGENPAESPDFGRIINERHFDRILSLLDNPSGSDFDVVTGGPERADRESKYIPPTILRNVSPSAAVMQDEIFGPVLPVLSVNSLDEALDFIKDREKPLALYLFSTDKGVRERVLTETSSGSVCVNDTVIQHGVITLPFGGVGSSGMGAHHGKWGFDEFTHTKAVLGKGAGMEGLNAVRYPPYDDTKLGRVEWALGYPKSLTKSACSIM</sequence>
<protein>
    <recommendedName>
        <fullName evidence="4">Aldehyde dehydrogenase</fullName>
    </recommendedName>
</protein>
<dbReference type="eggNOG" id="KOG2456">
    <property type="taxonomic scope" value="Eukaryota"/>
</dbReference>
<dbReference type="Gene3D" id="3.40.309.10">
    <property type="entry name" value="Aldehyde Dehydrogenase, Chain A, domain 2"/>
    <property type="match status" value="1"/>
</dbReference>
<dbReference type="OMA" id="PCIQGQV"/>
<dbReference type="STRING" id="461836.A0A0L0DVH3"/>
<dbReference type="GO" id="GO:0004029">
    <property type="term" value="F:aldehyde dehydrogenase (NAD+) activity"/>
    <property type="evidence" value="ECO:0007669"/>
    <property type="project" value="TreeGrafter"/>
</dbReference>
<dbReference type="GO" id="GO:0005737">
    <property type="term" value="C:cytoplasm"/>
    <property type="evidence" value="ECO:0007669"/>
    <property type="project" value="TreeGrafter"/>
</dbReference>
<reference evidence="9 10" key="1">
    <citation type="submission" date="2010-05" db="EMBL/GenBank/DDBJ databases">
        <title>The Genome Sequence of Thecamonas trahens ATCC 50062.</title>
        <authorList>
            <consortium name="The Broad Institute Genome Sequencing Platform"/>
            <person name="Russ C."/>
            <person name="Cuomo C."/>
            <person name="Shea T."/>
            <person name="Young S.K."/>
            <person name="Zeng Q."/>
            <person name="Koehrsen M."/>
            <person name="Haas B."/>
            <person name="Borodovsky M."/>
            <person name="Guigo R."/>
            <person name="Alvarado L."/>
            <person name="Berlin A."/>
            <person name="Bochicchio J."/>
            <person name="Borenstein D."/>
            <person name="Chapman S."/>
            <person name="Chen Z."/>
            <person name="Freedman E."/>
            <person name="Gellesch M."/>
            <person name="Goldberg J."/>
            <person name="Griggs A."/>
            <person name="Gujja S."/>
            <person name="Heilman E."/>
            <person name="Heiman D."/>
            <person name="Hepburn T."/>
            <person name="Howarth C."/>
            <person name="Jen D."/>
            <person name="Larson L."/>
            <person name="Mehta T."/>
            <person name="Park D."/>
            <person name="Pearson M."/>
            <person name="Roberts A."/>
            <person name="Saif S."/>
            <person name="Shenoy N."/>
            <person name="Sisk P."/>
            <person name="Stolte C."/>
            <person name="Sykes S."/>
            <person name="Thomson T."/>
            <person name="Walk T."/>
            <person name="White J."/>
            <person name="Yandava C."/>
            <person name="Burger G."/>
            <person name="Gray M.W."/>
            <person name="Holland P.W.H."/>
            <person name="King N."/>
            <person name="Lang F.B.F."/>
            <person name="Roger A.J."/>
            <person name="Ruiz-Trillo I."/>
            <person name="Lander E."/>
            <person name="Nusbaum C."/>
        </authorList>
    </citation>
    <scope>NUCLEOTIDE SEQUENCE [LARGE SCALE GENOMIC DNA]</scope>
    <source>
        <strain evidence="9 10">ATCC 50062</strain>
    </source>
</reference>
<dbReference type="InterPro" id="IPR015590">
    <property type="entry name" value="Aldehyde_DH_dom"/>
</dbReference>
<evidence type="ECO:0000313" key="9">
    <source>
        <dbReference type="EMBL" id="KNC56314.1"/>
    </source>
</evidence>
<evidence type="ECO:0000313" key="10">
    <source>
        <dbReference type="Proteomes" id="UP000054408"/>
    </source>
</evidence>
<proteinExistence type="inferred from homology"/>
<name>A0A0L0DVH3_THETB</name>
<dbReference type="SUPFAM" id="SSF53720">
    <property type="entry name" value="ALDH-like"/>
    <property type="match status" value="1"/>
</dbReference>
<dbReference type="Gene3D" id="3.40.605.10">
    <property type="entry name" value="Aldehyde Dehydrogenase, Chain A, domain 1"/>
    <property type="match status" value="1"/>
</dbReference>
<dbReference type="InterPro" id="IPR016160">
    <property type="entry name" value="Ald_DH_CS_CYS"/>
</dbReference>
<keyword evidence="10" id="KW-1185">Reference proteome</keyword>
<organism evidence="9 10">
    <name type="scientific">Thecamonas trahens ATCC 50062</name>
    <dbReference type="NCBI Taxonomy" id="461836"/>
    <lineage>
        <taxon>Eukaryota</taxon>
        <taxon>Apusozoa</taxon>
        <taxon>Apusomonadida</taxon>
        <taxon>Apusomonadidae</taxon>
        <taxon>Thecamonas</taxon>
    </lineage>
</organism>
<evidence type="ECO:0000256" key="7">
    <source>
        <dbReference type="RuleBase" id="RU003345"/>
    </source>
</evidence>
<dbReference type="FunFam" id="3.40.309.10:FF:000003">
    <property type="entry name" value="Aldehyde dehydrogenase"/>
    <property type="match status" value="1"/>
</dbReference>